<feature type="compositionally biased region" description="Basic and acidic residues" evidence="1">
    <location>
        <begin position="141"/>
        <end position="155"/>
    </location>
</feature>
<accession>A0A2D0ISJ3</accession>
<dbReference type="Proteomes" id="UP000225605">
    <property type="component" value="Unassembled WGS sequence"/>
</dbReference>
<evidence type="ECO:0000313" key="2">
    <source>
        <dbReference type="EMBL" id="PHM24839.1"/>
    </source>
</evidence>
<dbReference type="Proteomes" id="UP000283568">
    <property type="component" value="Unassembled WGS sequence"/>
</dbReference>
<evidence type="ECO:0000313" key="5">
    <source>
        <dbReference type="Proteomes" id="UP000283568"/>
    </source>
</evidence>
<organism evidence="2 4">
    <name type="scientific">Xenorhabdus ehlersii</name>
    <dbReference type="NCBI Taxonomy" id="290111"/>
    <lineage>
        <taxon>Bacteria</taxon>
        <taxon>Pseudomonadati</taxon>
        <taxon>Pseudomonadota</taxon>
        <taxon>Gammaproteobacteria</taxon>
        <taxon>Enterobacterales</taxon>
        <taxon>Morganellaceae</taxon>
        <taxon>Xenorhabdus</taxon>
    </lineage>
</organism>
<reference evidence="3 5" key="2">
    <citation type="submission" date="2018-09" db="EMBL/GenBank/DDBJ databases">
        <title>Genomic Encyclopedia of Archaeal and Bacterial Type Strains, Phase II (KMG-II): from individual species to whole genera.</title>
        <authorList>
            <person name="Goeker M."/>
        </authorList>
    </citation>
    <scope>NUCLEOTIDE SEQUENCE [LARGE SCALE GENOMIC DNA]</scope>
    <source>
        <strain evidence="3 5">DSM 16337</strain>
    </source>
</reference>
<evidence type="ECO:0000313" key="3">
    <source>
        <dbReference type="EMBL" id="RKE88066.1"/>
    </source>
</evidence>
<dbReference type="EMBL" id="NIBT01000007">
    <property type="protein sequence ID" value="PHM24839.1"/>
    <property type="molecule type" value="Genomic_DNA"/>
</dbReference>
<feature type="region of interest" description="Disordered" evidence="1">
    <location>
        <begin position="141"/>
        <end position="162"/>
    </location>
</feature>
<evidence type="ECO:0000256" key="1">
    <source>
        <dbReference type="SAM" id="MobiDB-lite"/>
    </source>
</evidence>
<sequence length="240" mass="28724">MLKFLKFFPEGFHVYEDKMPEYPHYLRLTISGHGNDDGFLASLFGGDKFFADNKKEYSHIEPERLVRILTLFFGTFLKKYRVIRLFFCQSAGFEYGEIEKSFAAEFSRKLKYSSYYNEYVIVEAFITNIASRPFNYEKYKKDRKEERENDSEEHPNYPNKKKKRILKASHEPTTVTKMYFHGKEKEKNLIDKMNKSFNKNIMSSEPIMDDMDKRIFFRNGAIVHIGTLMSDRYKKFRKID</sequence>
<name>A0A2D0ISJ3_9GAMM</name>
<protein>
    <submittedName>
        <fullName evidence="2">Uncharacterized protein</fullName>
    </submittedName>
</protein>
<dbReference type="OrthoDB" id="6443989at2"/>
<dbReference type="AlphaFoldDB" id="A0A2D0ISJ3"/>
<gene>
    <name evidence="3" type="ORF">BDE27_3624</name>
    <name evidence="2" type="ORF">Xehl_01613</name>
</gene>
<reference evidence="2 4" key="1">
    <citation type="journal article" date="2017" name="Nat. Microbiol.">
        <title>Natural product diversity associated with the nematode symbionts Photorhabdus and Xenorhabdus.</title>
        <authorList>
            <person name="Tobias N.J."/>
            <person name="Wolff H."/>
            <person name="Djahanschiri B."/>
            <person name="Grundmann F."/>
            <person name="Kronenwerth M."/>
            <person name="Shi Y.M."/>
            <person name="Simonyi S."/>
            <person name="Grun P."/>
            <person name="Shapiro-Ilan D."/>
            <person name="Pidot S.J."/>
            <person name="Stinear T.P."/>
            <person name="Ebersberger I."/>
            <person name="Bode H.B."/>
        </authorList>
    </citation>
    <scope>NUCLEOTIDE SEQUENCE [LARGE SCALE GENOMIC DNA]</scope>
    <source>
        <strain evidence="2 4">DSM 16337</strain>
    </source>
</reference>
<comment type="caution">
    <text evidence="2">The sequence shown here is derived from an EMBL/GenBank/DDBJ whole genome shotgun (WGS) entry which is preliminary data.</text>
</comment>
<dbReference type="EMBL" id="RAQI01000006">
    <property type="protein sequence ID" value="RKE88066.1"/>
    <property type="molecule type" value="Genomic_DNA"/>
</dbReference>
<evidence type="ECO:0000313" key="4">
    <source>
        <dbReference type="Proteomes" id="UP000225605"/>
    </source>
</evidence>
<proteinExistence type="predicted"/>
<keyword evidence="5" id="KW-1185">Reference proteome</keyword>
<dbReference type="RefSeq" id="WP_099131983.1">
    <property type="nucleotide sequence ID" value="NZ_CAWNOJ010000086.1"/>
</dbReference>